<evidence type="ECO:0000256" key="1">
    <source>
        <dbReference type="SAM" id="Phobius"/>
    </source>
</evidence>
<name>A0A2P8F1G2_9GAMM</name>
<dbReference type="InterPro" id="IPR026268">
    <property type="entry name" value="RseC"/>
</dbReference>
<dbReference type="InterPro" id="IPR007359">
    <property type="entry name" value="SigmaE_reg_RseC_MucC"/>
</dbReference>
<feature type="transmembrane region" description="Helical" evidence="1">
    <location>
        <begin position="107"/>
        <end position="125"/>
    </location>
</feature>
<sequence length="142" mass="14980">MIEEMVVVSAVDAAGVKVAAARSSACAQCASKSNCSQGILSEWGQGKTVEIEVQNPDKLTVEPGQQVMIGLNEGSLIRASLLLYLLPLALLIVGALLGAALAEWQQITLSVLFMFAGFVIARRLSSGHGADARYQPILLRAL</sequence>
<keyword evidence="1" id="KW-0812">Transmembrane</keyword>
<dbReference type="AlphaFoldDB" id="A0A2P8F1G2"/>
<organism evidence="2 3">
    <name type="scientific">Marinobacterium halophilum</name>
    <dbReference type="NCBI Taxonomy" id="267374"/>
    <lineage>
        <taxon>Bacteria</taxon>
        <taxon>Pseudomonadati</taxon>
        <taxon>Pseudomonadota</taxon>
        <taxon>Gammaproteobacteria</taxon>
        <taxon>Oceanospirillales</taxon>
        <taxon>Oceanospirillaceae</taxon>
        <taxon>Marinobacterium</taxon>
    </lineage>
</organism>
<comment type="caution">
    <text evidence="2">The sequence shown here is derived from an EMBL/GenBank/DDBJ whole genome shotgun (WGS) entry which is preliminary data.</text>
</comment>
<keyword evidence="1" id="KW-0472">Membrane</keyword>
<dbReference type="Proteomes" id="UP000242133">
    <property type="component" value="Unassembled WGS sequence"/>
</dbReference>
<evidence type="ECO:0000313" key="2">
    <source>
        <dbReference type="EMBL" id="PSL15555.1"/>
    </source>
</evidence>
<dbReference type="RefSeq" id="WP_106590889.1">
    <property type="nucleotide sequence ID" value="NZ_PYGI01000004.1"/>
</dbReference>
<dbReference type="EMBL" id="PYGI01000004">
    <property type="protein sequence ID" value="PSL15555.1"/>
    <property type="molecule type" value="Genomic_DNA"/>
</dbReference>
<keyword evidence="3" id="KW-1185">Reference proteome</keyword>
<accession>A0A2P8F1G2</accession>
<feature type="transmembrane region" description="Helical" evidence="1">
    <location>
        <begin position="81"/>
        <end position="101"/>
    </location>
</feature>
<evidence type="ECO:0000313" key="3">
    <source>
        <dbReference type="Proteomes" id="UP000242133"/>
    </source>
</evidence>
<dbReference type="Pfam" id="PF04246">
    <property type="entry name" value="RseC_MucC"/>
    <property type="match status" value="1"/>
</dbReference>
<protein>
    <submittedName>
        <fullName evidence="2">RseC/MucC-like positive regulator of sigma(E)</fullName>
    </submittedName>
</protein>
<proteinExistence type="predicted"/>
<dbReference type="PANTHER" id="PTHR35867:SF1">
    <property type="entry name" value="PROTEIN RSEC"/>
    <property type="match status" value="1"/>
</dbReference>
<reference evidence="2 3" key="1">
    <citation type="submission" date="2018-03" db="EMBL/GenBank/DDBJ databases">
        <title>Genomic Encyclopedia of Archaeal and Bacterial Type Strains, Phase II (KMG-II): from individual species to whole genera.</title>
        <authorList>
            <person name="Goeker M."/>
        </authorList>
    </citation>
    <scope>NUCLEOTIDE SEQUENCE [LARGE SCALE GENOMIC DNA]</scope>
    <source>
        <strain evidence="2 3">DSM 17586</strain>
    </source>
</reference>
<dbReference type="PANTHER" id="PTHR35867">
    <property type="entry name" value="PROTEIN RSEC"/>
    <property type="match status" value="1"/>
</dbReference>
<dbReference type="PIRSF" id="PIRSF004923">
    <property type="entry name" value="RseC"/>
    <property type="match status" value="1"/>
</dbReference>
<keyword evidence="1" id="KW-1133">Transmembrane helix</keyword>
<gene>
    <name evidence="2" type="ORF">CLV44_104166</name>
</gene>
<dbReference type="OrthoDB" id="9795854at2"/>